<dbReference type="EMBL" id="LSGP01000013">
    <property type="protein sequence ID" value="KYZ77584.1"/>
    <property type="molecule type" value="Genomic_DNA"/>
</dbReference>
<dbReference type="STRING" id="1794912.AXX12_05620"/>
<evidence type="ECO:0000313" key="2">
    <source>
        <dbReference type="Proteomes" id="UP000076268"/>
    </source>
</evidence>
<dbReference type="InterPro" id="IPR036249">
    <property type="entry name" value="Thioredoxin-like_sf"/>
</dbReference>
<dbReference type="AlphaFoldDB" id="A0A154BU81"/>
<evidence type="ECO:0000313" key="1">
    <source>
        <dbReference type="EMBL" id="KYZ77584.1"/>
    </source>
</evidence>
<gene>
    <name evidence="1" type="ORF">AXX12_05620</name>
</gene>
<evidence type="ECO:0008006" key="3">
    <source>
        <dbReference type="Google" id="ProtNLM"/>
    </source>
</evidence>
<accession>A0A154BU81</accession>
<keyword evidence="2" id="KW-1185">Reference proteome</keyword>
<proteinExistence type="predicted"/>
<dbReference type="RefSeq" id="WP_066240190.1">
    <property type="nucleotide sequence ID" value="NZ_LSGP01000013.1"/>
</dbReference>
<name>A0A154BU81_ANASB</name>
<dbReference type="Gene3D" id="3.40.30.10">
    <property type="entry name" value="Glutaredoxin"/>
    <property type="match status" value="1"/>
</dbReference>
<dbReference type="SUPFAM" id="SSF52833">
    <property type="entry name" value="Thioredoxin-like"/>
    <property type="match status" value="1"/>
</dbReference>
<comment type="caution">
    <text evidence="1">The sequence shown here is derived from an EMBL/GenBank/DDBJ whole genome shotgun (WGS) entry which is preliminary data.</text>
</comment>
<dbReference type="Proteomes" id="UP000076268">
    <property type="component" value="Unassembled WGS sequence"/>
</dbReference>
<organism evidence="1 2">
    <name type="scientific">Anaerosporomusa subterranea</name>
    <dbReference type="NCBI Taxonomy" id="1794912"/>
    <lineage>
        <taxon>Bacteria</taxon>
        <taxon>Bacillati</taxon>
        <taxon>Bacillota</taxon>
        <taxon>Negativicutes</taxon>
        <taxon>Acetonemataceae</taxon>
        <taxon>Anaerosporomusa</taxon>
    </lineage>
</organism>
<dbReference type="OrthoDB" id="9807975at2"/>
<reference evidence="1 2" key="1">
    <citation type="submission" date="2016-02" db="EMBL/GenBank/DDBJ databases">
        <title>Anaerosporomusa subterraneum gen. nov., sp. nov., a spore-forming obligate anaerobe isolated from saprolite.</title>
        <authorList>
            <person name="Choi J.K."/>
            <person name="Shah M."/>
            <person name="Yee N."/>
        </authorList>
    </citation>
    <scope>NUCLEOTIDE SEQUENCE [LARGE SCALE GENOMIC DNA]</scope>
    <source>
        <strain evidence="1 2">RU4</strain>
    </source>
</reference>
<protein>
    <recommendedName>
        <fullName evidence="3">NADH dehydrogenase</fullName>
    </recommendedName>
</protein>
<sequence length="77" mass="8365">MEQLVVEICAGTSCYLLGSQDLIDALETLPPDKRSKIDLRGITCLKACGHGPNVRIKGVVLSNMTPDRLLQAIEDNL</sequence>
<dbReference type="Pfam" id="PF01257">
    <property type="entry name" value="2Fe-2S_thioredx"/>
    <property type="match status" value="1"/>
</dbReference>
<dbReference type="CDD" id="cd02980">
    <property type="entry name" value="TRX_Fd_family"/>
    <property type="match status" value="1"/>
</dbReference>